<reference evidence="1 2" key="1">
    <citation type="submission" date="2017-11" db="EMBL/GenBank/DDBJ databases">
        <title>De novo assembly and phasing of dikaryotic genomes from two isolates of Puccinia coronata f. sp. avenae, the causal agent of oat crown rust.</title>
        <authorList>
            <person name="Miller M.E."/>
            <person name="Zhang Y."/>
            <person name="Omidvar V."/>
            <person name="Sperschneider J."/>
            <person name="Schwessinger B."/>
            <person name="Raley C."/>
            <person name="Palmer J.M."/>
            <person name="Garnica D."/>
            <person name="Upadhyaya N."/>
            <person name="Rathjen J."/>
            <person name="Taylor J.M."/>
            <person name="Park R.F."/>
            <person name="Dodds P.N."/>
            <person name="Hirsch C.D."/>
            <person name="Kianian S.F."/>
            <person name="Figueroa M."/>
        </authorList>
    </citation>
    <scope>NUCLEOTIDE SEQUENCE [LARGE SCALE GENOMIC DNA]</scope>
    <source>
        <strain evidence="1">12NC29</strain>
    </source>
</reference>
<dbReference type="STRING" id="200324.A0A2N5UFU7"/>
<dbReference type="AlphaFoldDB" id="A0A2N5UFU7"/>
<evidence type="ECO:0000313" key="2">
    <source>
        <dbReference type="Proteomes" id="UP000235388"/>
    </source>
</evidence>
<dbReference type="EMBL" id="PGCJ01000236">
    <property type="protein sequence ID" value="PLW36617.1"/>
    <property type="molecule type" value="Genomic_DNA"/>
</dbReference>
<dbReference type="Proteomes" id="UP000235388">
    <property type="component" value="Unassembled WGS sequence"/>
</dbReference>
<comment type="caution">
    <text evidence="1">The sequence shown here is derived from an EMBL/GenBank/DDBJ whole genome shotgun (WGS) entry which is preliminary data.</text>
</comment>
<dbReference type="OrthoDB" id="2506808at2759"/>
<feature type="non-terminal residue" evidence="1">
    <location>
        <position position="1"/>
    </location>
</feature>
<dbReference type="PANTHER" id="PTHR31912">
    <property type="entry name" value="IP13529P"/>
    <property type="match status" value="1"/>
</dbReference>
<organism evidence="1 2">
    <name type="scientific">Puccinia coronata f. sp. avenae</name>
    <dbReference type="NCBI Taxonomy" id="200324"/>
    <lineage>
        <taxon>Eukaryota</taxon>
        <taxon>Fungi</taxon>
        <taxon>Dikarya</taxon>
        <taxon>Basidiomycota</taxon>
        <taxon>Pucciniomycotina</taxon>
        <taxon>Pucciniomycetes</taxon>
        <taxon>Pucciniales</taxon>
        <taxon>Pucciniaceae</taxon>
        <taxon>Puccinia</taxon>
    </lineage>
</organism>
<proteinExistence type="predicted"/>
<keyword evidence="2" id="KW-1185">Reference proteome</keyword>
<sequence length="374" mass="42502">DLSNPKVHPHIDFYPIDSGGRNIYKLSQSQKWRELLPYDLRVQMVSVNNKHYYIFEPCQLSSGMLVIPIYFYSSGGIMFGKCIKPRKEGTPQDGNFNIVILGNIPYTSPELLTISCAEFCLTFSEVCMWGNLPLATVCKSIIWERHQNSYQPINFPNPWRVKANGKIIRHLPITLYCDDTSGNVSKKWNKQMSFYYTLAGLPPKLSNQQYNCHFLSTSNTAGALELADQIVGEINNMGTHGFTDFDYGLQQDVLVMSSVLCVLGDSPMHAEITNTPLPGASLNPCRICHLGVSSRSQKSEADFVYQFLGMDAHGNRGVIDYRSWDENINRSKELWQTELHGSKDNYAKDCKYYGVQDHFSRHLVDIQKFQFSMG</sequence>
<gene>
    <name evidence="1" type="ORF">PCANC_18292</name>
</gene>
<evidence type="ECO:0000313" key="1">
    <source>
        <dbReference type="EMBL" id="PLW36617.1"/>
    </source>
</evidence>
<accession>A0A2N5UFU7</accession>
<name>A0A2N5UFU7_9BASI</name>
<dbReference type="PANTHER" id="PTHR31912:SF34">
    <property type="entry name" value="NOTOCHORD-RELATED PROTEIN"/>
    <property type="match status" value="1"/>
</dbReference>
<protein>
    <submittedName>
        <fullName evidence="1">Uncharacterized protein</fullName>
    </submittedName>
</protein>